<gene>
    <name evidence="2" type="ORF">NGM29_19595</name>
</gene>
<evidence type="ECO:0000313" key="2">
    <source>
        <dbReference type="EMBL" id="UTF55605.1"/>
    </source>
</evidence>
<evidence type="ECO:0000259" key="1">
    <source>
        <dbReference type="Pfam" id="PF26481"/>
    </source>
</evidence>
<accession>A0A9E7NCX2</accession>
<dbReference type="InterPro" id="IPR058467">
    <property type="entry name" value="DUF8154"/>
</dbReference>
<organism evidence="2 3">
    <name type="scientific">Natronosalvus rutilus</name>
    <dbReference type="NCBI Taxonomy" id="2953753"/>
    <lineage>
        <taxon>Archaea</taxon>
        <taxon>Methanobacteriati</taxon>
        <taxon>Methanobacteriota</taxon>
        <taxon>Stenosarchaea group</taxon>
        <taxon>Halobacteria</taxon>
        <taxon>Halobacteriales</taxon>
        <taxon>Natrialbaceae</taxon>
        <taxon>Natronosalvus</taxon>
    </lineage>
</organism>
<keyword evidence="2" id="KW-0614">Plasmid</keyword>
<reference evidence="2" key="1">
    <citation type="submission" date="2022-06" db="EMBL/GenBank/DDBJ databases">
        <title>Diverse halophilic archaea isolated from saline environments.</title>
        <authorList>
            <person name="Cui H.-L."/>
        </authorList>
    </citation>
    <scope>NUCLEOTIDE SEQUENCE</scope>
    <source>
        <strain evidence="2">WLHS1</strain>
        <plasmid evidence="2">unnamed1</plasmid>
    </source>
</reference>
<geneLocation type="plasmid" evidence="2 3">
    <name>unnamed1</name>
</geneLocation>
<proteinExistence type="predicted"/>
<dbReference type="EMBL" id="CP100356">
    <property type="protein sequence ID" value="UTF55605.1"/>
    <property type="molecule type" value="Genomic_DNA"/>
</dbReference>
<dbReference type="Pfam" id="PF26481">
    <property type="entry name" value="DUF8154"/>
    <property type="match status" value="1"/>
</dbReference>
<dbReference type="GeneID" id="73292299"/>
<name>A0A9E7NCX2_9EURY</name>
<dbReference type="Proteomes" id="UP001056855">
    <property type="component" value="Plasmid unnamed1"/>
</dbReference>
<evidence type="ECO:0000313" key="3">
    <source>
        <dbReference type="Proteomes" id="UP001056855"/>
    </source>
</evidence>
<protein>
    <recommendedName>
        <fullName evidence="1">DUF8154 domain-containing protein</fullName>
    </recommendedName>
</protein>
<dbReference type="AlphaFoldDB" id="A0A9E7NCX2"/>
<dbReference type="RefSeq" id="WP_254160805.1">
    <property type="nucleotide sequence ID" value="NZ_CP100356.1"/>
</dbReference>
<dbReference type="KEGG" id="sawl:NGM29_19595"/>
<feature type="domain" description="DUF8154" evidence="1">
    <location>
        <begin position="1"/>
        <end position="120"/>
    </location>
</feature>
<keyword evidence="3" id="KW-1185">Reference proteome</keyword>
<sequence>MDESNVERALEVTESVFEDTRGQSLETGLDVNDEALVQLRKACRLLEAADTLRERNGHYTVVIETSFVAIERSIQFYLLYRNIAGGEDLRHDHSAVYERGGEMGLFSDEFGDRLLHLWKSELLLPTQPLTRLP</sequence>